<comment type="caution">
    <text evidence="2">The sequence shown here is derived from an EMBL/GenBank/DDBJ whole genome shotgun (WGS) entry which is preliminary data.</text>
</comment>
<accession>A0A928X1J6</accession>
<evidence type="ECO:0000313" key="2">
    <source>
        <dbReference type="EMBL" id="MBE9066752.1"/>
    </source>
</evidence>
<dbReference type="InterPro" id="IPR011335">
    <property type="entry name" value="Restrct_endonuc-II-like"/>
</dbReference>
<name>A0A928X1J6_LEPEC</name>
<dbReference type="InterPro" id="IPR058509">
    <property type="entry name" value="DUF8196"/>
</dbReference>
<keyword evidence="3" id="KW-1185">Reference proteome</keyword>
<dbReference type="AlphaFoldDB" id="A0A928X1J6"/>
<dbReference type="RefSeq" id="WP_193992727.1">
    <property type="nucleotide sequence ID" value="NZ_JADEXP010000056.1"/>
</dbReference>
<proteinExistence type="predicted"/>
<evidence type="ECO:0000259" key="1">
    <source>
        <dbReference type="Pfam" id="PF26618"/>
    </source>
</evidence>
<organism evidence="2 3">
    <name type="scientific">Leptolyngbya cf. ectocarpi LEGE 11479</name>
    <dbReference type="NCBI Taxonomy" id="1828722"/>
    <lineage>
        <taxon>Bacteria</taxon>
        <taxon>Bacillati</taxon>
        <taxon>Cyanobacteriota</taxon>
        <taxon>Cyanophyceae</taxon>
        <taxon>Leptolyngbyales</taxon>
        <taxon>Leptolyngbyaceae</taxon>
        <taxon>Leptolyngbya group</taxon>
        <taxon>Leptolyngbya</taxon>
    </lineage>
</organism>
<dbReference type="SUPFAM" id="SSF52980">
    <property type="entry name" value="Restriction endonuclease-like"/>
    <property type="match status" value="1"/>
</dbReference>
<dbReference type="PANTHER" id="PTHR38753">
    <property type="entry name" value="SLR1441 PROTEIN"/>
    <property type="match status" value="1"/>
</dbReference>
<evidence type="ECO:0000313" key="3">
    <source>
        <dbReference type="Proteomes" id="UP000615026"/>
    </source>
</evidence>
<dbReference type="Pfam" id="PF26618">
    <property type="entry name" value="DUF8196"/>
    <property type="match status" value="1"/>
</dbReference>
<dbReference type="PANTHER" id="PTHR38753:SF1">
    <property type="entry name" value="SLR1441 PROTEIN"/>
    <property type="match status" value="1"/>
</dbReference>
<feature type="domain" description="DUF8196" evidence="1">
    <location>
        <begin position="161"/>
        <end position="244"/>
    </location>
</feature>
<dbReference type="Proteomes" id="UP000615026">
    <property type="component" value="Unassembled WGS sequence"/>
</dbReference>
<reference evidence="2" key="1">
    <citation type="submission" date="2020-10" db="EMBL/GenBank/DDBJ databases">
        <authorList>
            <person name="Castelo-Branco R."/>
            <person name="Eusebio N."/>
            <person name="Adriana R."/>
            <person name="Vieira A."/>
            <person name="Brugerolle De Fraissinette N."/>
            <person name="Rezende De Castro R."/>
            <person name="Schneider M.P."/>
            <person name="Vasconcelos V."/>
            <person name="Leao P.N."/>
        </authorList>
    </citation>
    <scope>NUCLEOTIDE SEQUENCE</scope>
    <source>
        <strain evidence="2">LEGE 11479</strain>
    </source>
</reference>
<gene>
    <name evidence="2" type="ORF">IQ260_08810</name>
</gene>
<sequence>MPDPVTLDDIYALFQRSQKEADRRFAEADRRAAESKAAFDQRMAKADRLAAESNAAFDQRMAEADRLAAESNAAFERRMAEAGRLAAESNAAFEQRMTEADKRLAKSEAIAAQANRAVNSLSSRWGRFVENIVAPAALRLFQEQGMAVQEVYQQVRSARDKRNLEIDILVVDDDVAVVIEVKSRLTQDSIRQVLRSLEQFKLAFPHYANYRLYGAVAAIEIDKDVDTYAYNQGLFLIQQSGDSVSISNTPDFTPRIW</sequence>
<dbReference type="EMBL" id="JADEXP010000056">
    <property type="protein sequence ID" value="MBE9066752.1"/>
    <property type="molecule type" value="Genomic_DNA"/>
</dbReference>
<protein>
    <submittedName>
        <fullName evidence="2">DUF3782 domain-containing protein</fullName>
    </submittedName>
</protein>